<reference evidence="2" key="1">
    <citation type="submission" date="2017-02" db="UniProtKB">
        <authorList>
            <consortium name="WormBaseParasite"/>
        </authorList>
    </citation>
    <scope>IDENTIFICATION</scope>
</reference>
<sequence>KVTQLIEFCGDIHDFVSQKGEKLLEKVMNDDLMKLVHLWTPDKKRTVGRPRKRILETLIKETQKVEVITKRYNLRSKGRTQDK</sequence>
<evidence type="ECO:0000313" key="1">
    <source>
        <dbReference type="Proteomes" id="UP000046392"/>
    </source>
</evidence>
<dbReference type="Proteomes" id="UP000046392">
    <property type="component" value="Unplaced"/>
</dbReference>
<dbReference type="WBParaSite" id="SPAL_0001709900.1">
    <property type="protein sequence ID" value="SPAL_0001709900.1"/>
    <property type="gene ID" value="SPAL_0001709900"/>
</dbReference>
<accession>A0A0N5CGX4</accession>
<protein>
    <submittedName>
        <fullName evidence="2">Endonuclease-reverse transcriptase</fullName>
    </submittedName>
</protein>
<name>A0A0N5CGX4_STREA</name>
<organism evidence="1 2">
    <name type="scientific">Strongyloides papillosus</name>
    <name type="common">Intestinal threadworm</name>
    <dbReference type="NCBI Taxonomy" id="174720"/>
    <lineage>
        <taxon>Eukaryota</taxon>
        <taxon>Metazoa</taxon>
        <taxon>Ecdysozoa</taxon>
        <taxon>Nematoda</taxon>
        <taxon>Chromadorea</taxon>
        <taxon>Rhabditida</taxon>
        <taxon>Tylenchina</taxon>
        <taxon>Panagrolaimomorpha</taxon>
        <taxon>Strongyloidoidea</taxon>
        <taxon>Strongyloididae</taxon>
        <taxon>Strongyloides</taxon>
    </lineage>
</organism>
<dbReference type="AlphaFoldDB" id="A0A0N5CGX4"/>
<evidence type="ECO:0000313" key="2">
    <source>
        <dbReference type="WBParaSite" id="SPAL_0001709900.1"/>
    </source>
</evidence>
<keyword evidence="1" id="KW-1185">Reference proteome</keyword>
<proteinExistence type="predicted"/>